<dbReference type="SUPFAM" id="SSF47413">
    <property type="entry name" value="lambda repressor-like DNA-binding domains"/>
    <property type="match status" value="1"/>
</dbReference>
<dbReference type="InterPro" id="IPR010982">
    <property type="entry name" value="Lambda_DNA-bd_dom_sf"/>
</dbReference>
<dbReference type="Pfam" id="PF13560">
    <property type="entry name" value="HTH_31"/>
    <property type="match status" value="1"/>
</dbReference>
<dbReference type="Gene3D" id="1.10.260.40">
    <property type="entry name" value="lambda repressor-like DNA-binding domains"/>
    <property type="match status" value="1"/>
</dbReference>
<feature type="domain" description="HTH cro/C1-type" evidence="1">
    <location>
        <begin position="14"/>
        <end position="74"/>
    </location>
</feature>
<gene>
    <name evidence="2" type="ORF">JOE66_000159</name>
</gene>
<dbReference type="RefSeq" id="WP_205106268.1">
    <property type="nucleotide sequence ID" value="NZ_BAAAHT010000001.1"/>
</dbReference>
<proteinExistence type="predicted"/>
<keyword evidence="3" id="KW-1185">Reference proteome</keyword>
<reference evidence="2 3" key="1">
    <citation type="submission" date="2021-01" db="EMBL/GenBank/DDBJ databases">
        <title>Sequencing the genomes of 1000 actinobacteria strains.</title>
        <authorList>
            <person name="Klenk H.-P."/>
        </authorList>
    </citation>
    <scope>NUCLEOTIDE SEQUENCE [LARGE SCALE GENOMIC DNA]</scope>
    <source>
        <strain evidence="2 3">DSM 13057</strain>
    </source>
</reference>
<dbReference type="EMBL" id="JAFBBU010000001">
    <property type="protein sequence ID" value="MBM7470525.1"/>
    <property type="molecule type" value="Genomic_DNA"/>
</dbReference>
<dbReference type="PROSITE" id="PS50943">
    <property type="entry name" value="HTH_CROC1"/>
    <property type="match status" value="1"/>
</dbReference>
<name>A0ABS2L191_9MICO</name>
<protein>
    <submittedName>
        <fullName evidence="2">Transcriptional regulator with XRE-family HTH domain</fullName>
    </submittedName>
</protein>
<evidence type="ECO:0000259" key="1">
    <source>
        <dbReference type="PROSITE" id="PS50943"/>
    </source>
</evidence>
<organism evidence="2 3">
    <name type="scientific">Subtercola frigoramans</name>
    <dbReference type="NCBI Taxonomy" id="120298"/>
    <lineage>
        <taxon>Bacteria</taxon>
        <taxon>Bacillati</taxon>
        <taxon>Actinomycetota</taxon>
        <taxon>Actinomycetes</taxon>
        <taxon>Micrococcales</taxon>
        <taxon>Microbacteriaceae</taxon>
        <taxon>Subtercola</taxon>
    </lineage>
</organism>
<dbReference type="SMART" id="SM00530">
    <property type="entry name" value="HTH_XRE"/>
    <property type="match status" value="1"/>
</dbReference>
<comment type="caution">
    <text evidence="2">The sequence shown here is derived from an EMBL/GenBank/DDBJ whole genome shotgun (WGS) entry which is preliminary data.</text>
</comment>
<dbReference type="InterPro" id="IPR001387">
    <property type="entry name" value="Cro/C1-type_HTH"/>
</dbReference>
<sequence>MTDFRTEKDIGRRIKALRRQRGLLTARDLADAIPLDALSESVIQNIEAGRKAELSVSQLLNIAAALRVPPIVLLAPIGLPLHGPDVPNLSSDIAEMTTVEFDAWLSGASDGAYRWKTKDERAERGELQAMRELQTQLQERARLRSILEIENEDPLTETQLNEQAWESTSERITNVQRRIDQLQTYLTSAGWELDGWAA</sequence>
<accession>A0ABS2L191</accession>
<evidence type="ECO:0000313" key="3">
    <source>
        <dbReference type="Proteomes" id="UP000776164"/>
    </source>
</evidence>
<dbReference type="Proteomes" id="UP000776164">
    <property type="component" value="Unassembled WGS sequence"/>
</dbReference>
<dbReference type="CDD" id="cd00093">
    <property type="entry name" value="HTH_XRE"/>
    <property type="match status" value="1"/>
</dbReference>
<evidence type="ECO:0000313" key="2">
    <source>
        <dbReference type="EMBL" id="MBM7470525.1"/>
    </source>
</evidence>